<dbReference type="InterPro" id="IPR001279">
    <property type="entry name" value="Metallo-B-lactamas"/>
</dbReference>
<dbReference type="EMBL" id="CP058649">
    <property type="protein sequence ID" value="QUI24079.1"/>
    <property type="molecule type" value="Genomic_DNA"/>
</dbReference>
<accession>A0A8J8MMA0</accession>
<dbReference type="Proteomes" id="UP000683246">
    <property type="component" value="Chromosome"/>
</dbReference>
<organism evidence="2 3">
    <name type="scientific">Vallitalea pronyensis</name>
    <dbReference type="NCBI Taxonomy" id="1348613"/>
    <lineage>
        <taxon>Bacteria</taxon>
        <taxon>Bacillati</taxon>
        <taxon>Bacillota</taxon>
        <taxon>Clostridia</taxon>
        <taxon>Lachnospirales</taxon>
        <taxon>Vallitaleaceae</taxon>
        <taxon>Vallitalea</taxon>
    </lineage>
</organism>
<reference evidence="2" key="1">
    <citation type="submission" date="2020-07" db="EMBL/GenBank/DDBJ databases">
        <title>Vallitalea pronyensis genome.</title>
        <authorList>
            <person name="Postec A."/>
        </authorList>
    </citation>
    <scope>NUCLEOTIDE SEQUENCE</scope>
    <source>
        <strain evidence="2">FatNI3</strain>
    </source>
</reference>
<proteinExistence type="predicted"/>
<dbReference type="Pfam" id="PF13483">
    <property type="entry name" value="Lactamase_B_3"/>
    <property type="match status" value="1"/>
</dbReference>
<dbReference type="RefSeq" id="WP_212694771.1">
    <property type="nucleotide sequence ID" value="NZ_CP058649.1"/>
</dbReference>
<sequence>MGNLNIKHYAYNAFIIQHDDIKVVIDPGRNLYWTKFNSLIPKTEWEGITHVLVTHGDPDHFAYAPSIAKKAGAKVICEKELEDVFLSDGVKDVHKITAGGVIDFEGLKVEGLNTCHGPLNVKLGCGLLETKNVLVNRNQGGHAIYVASFKITEKKYRITVRNHGTLKFLFGLIRLEKDNIDFARGSVGYKITIGGRTVVNLGDTILQKGWESLKPDVLMIPIGGNIYKNTMGEKEALEAIKRIEPKVVIPCHYNNGFLWRKHMNKADDENFKREVEKLGITCLIMTYKDEITI</sequence>
<evidence type="ECO:0000313" key="2">
    <source>
        <dbReference type="EMBL" id="QUI24079.1"/>
    </source>
</evidence>
<feature type="domain" description="Metallo-beta-lactamase" evidence="1">
    <location>
        <begin position="10"/>
        <end position="252"/>
    </location>
</feature>
<dbReference type="SMART" id="SM00849">
    <property type="entry name" value="Lactamase_B"/>
    <property type="match status" value="1"/>
</dbReference>
<dbReference type="PANTHER" id="PTHR43546:SF3">
    <property type="entry name" value="UPF0173 METAL-DEPENDENT HYDROLASE MJ1163"/>
    <property type="match status" value="1"/>
</dbReference>
<dbReference type="AlphaFoldDB" id="A0A8J8MMA0"/>
<dbReference type="PANTHER" id="PTHR43546">
    <property type="entry name" value="UPF0173 METAL-DEPENDENT HYDROLASE MJ1163-RELATED"/>
    <property type="match status" value="1"/>
</dbReference>
<name>A0A8J8MMA0_9FIRM</name>
<gene>
    <name evidence="2" type="ORF">HZI73_18060</name>
</gene>
<dbReference type="SUPFAM" id="SSF56281">
    <property type="entry name" value="Metallo-hydrolase/oxidoreductase"/>
    <property type="match status" value="1"/>
</dbReference>
<dbReference type="InterPro" id="IPR036866">
    <property type="entry name" value="RibonucZ/Hydroxyglut_hydro"/>
</dbReference>
<keyword evidence="3" id="KW-1185">Reference proteome</keyword>
<dbReference type="InterPro" id="IPR050114">
    <property type="entry name" value="UPF0173_UPF0282_UlaG_hydrolase"/>
</dbReference>
<dbReference type="KEGG" id="vpy:HZI73_18060"/>
<dbReference type="Gene3D" id="3.60.15.10">
    <property type="entry name" value="Ribonuclease Z/Hydroxyacylglutathione hydrolase-like"/>
    <property type="match status" value="1"/>
</dbReference>
<evidence type="ECO:0000259" key="1">
    <source>
        <dbReference type="SMART" id="SM00849"/>
    </source>
</evidence>
<protein>
    <submittedName>
        <fullName evidence="2">MBL fold metallo-hydrolase</fullName>
    </submittedName>
</protein>
<evidence type="ECO:0000313" key="3">
    <source>
        <dbReference type="Proteomes" id="UP000683246"/>
    </source>
</evidence>